<evidence type="ECO:0000256" key="4">
    <source>
        <dbReference type="ARBA" id="ARBA00023002"/>
    </source>
</evidence>
<dbReference type="VEuPathDB" id="FungiDB:PC9H_007495"/>
<dbReference type="EMBL" id="JACETU010000005">
    <property type="protein sequence ID" value="KAF7428274.1"/>
    <property type="molecule type" value="Genomic_DNA"/>
</dbReference>
<evidence type="ECO:0000256" key="2">
    <source>
        <dbReference type="ARBA" id="ARBA00022723"/>
    </source>
</evidence>
<evidence type="ECO:0000256" key="10">
    <source>
        <dbReference type="ARBA" id="ARBA00044502"/>
    </source>
</evidence>
<keyword evidence="2" id="KW-0479">Metal-binding</keyword>
<dbReference type="InterPro" id="IPR005103">
    <property type="entry name" value="AA9_LPMO"/>
</dbReference>
<comment type="cofactor">
    <cofactor evidence="1">
        <name>Cu(2+)</name>
        <dbReference type="ChEBI" id="CHEBI:29036"/>
    </cofactor>
</comment>
<evidence type="ECO:0000256" key="11">
    <source>
        <dbReference type="ARBA" id="ARBA00045077"/>
    </source>
</evidence>
<dbReference type="CDD" id="cd21175">
    <property type="entry name" value="LPMO_AA9"/>
    <property type="match status" value="1"/>
</dbReference>
<dbReference type="PANTHER" id="PTHR33353:SF6">
    <property type="entry name" value="ENDOGLUCANASE IV"/>
    <property type="match status" value="1"/>
</dbReference>
<organism evidence="16 17">
    <name type="scientific">Pleurotus ostreatus</name>
    <name type="common">Oyster mushroom</name>
    <name type="synonym">White-rot fungus</name>
    <dbReference type="NCBI Taxonomy" id="5322"/>
    <lineage>
        <taxon>Eukaryota</taxon>
        <taxon>Fungi</taxon>
        <taxon>Dikarya</taxon>
        <taxon>Basidiomycota</taxon>
        <taxon>Agaricomycotina</taxon>
        <taxon>Agaricomycetes</taxon>
        <taxon>Agaricomycetidae</taxon>
        <taxon>Agaricales</taxon>
        <taxon>Pleurotineae</taxon>
        <taxon>Pleurotaceae</taxon>
        <taxon>Pleurotus</taxon>
    </lineage>
</organism>
<gene>
    <name evidence="16" type="primary">CEL1_6</name>
    <name evidence="16" type="ORF">PC9H_007495</name>
</gene>
<comment type="caution">
    <text evidence="16">The sequence shown here is derived from an EMBL/GenBank/DDBJ whole genome shotgun (WGS) entry which is preliminary data.</text>
</comment>
<comment type="catalytic activity">
    <reaction evidence="11">
        <text>[(1-&gt;4)-beta-D-glucosyl]n+m + reduced acceptor + O2 = 4-dehydro-beta-D-glucosyl-[(1-&gt;4)-beta-D-glucosyl]n-1 + [(1-&gt;4)-beta-D-glucosyl]m + acceptor + H2O.</text>
        <dbReference type="EC" id="1.14.99.56"/>
    </reaction>
</comment>
<dbReference type="GO" id="GO:0046872">
    <property type="term" value="F:metal ion binding"/>
    <property type="evidence" value="ECO:0007669"/>
    <property type="project" value="UniProtKB-KW"/>
</dbReference>
<keyword evidence="3" id="KW-0136">Cellulose degradation</keyword>
<evidence type="ECO:0000259" key="15">
    <source>
        <dbReference type="Pfam" id="PF03443"/>
    </source>
</evidence>
<reference evidence="16" key="1">
    <citation type="submission" date="2019-07" db="EMBL/GenBank/DDBJ databases">
        <authorList>
            <person name="Palmer J.M."/>
        </authorList>
    </citation>
    <scope>NUCLEOTIDE SEQUENCE</scope>
    <source>
        <strain evidence="16">PC9</strain>
    </source>
</reference>
<keyword evidence="6" id="KW-0503">Monooxygenase</keyword>
<evidence type="ECO:0000256" key="6">
    <source>
        <dbReference type="ARBA" id="ARBA00023033"/>
    </source>
</evidence>
<dbReference type="GeneID" id="59377313"/>
<dbReference type="OrthoDB" id="4849160at2759"/>
<protein>
    <recommendedName>
        <fullName evidence="12">lytic cellulose monooxygenase (C4-dehydrogenating)</fullName>
        <ecNumber evidence="12">1.14.99.56</ecNumber>
    </recommendedName>
</protein>
<comment type="similarity">
    <text evidence="10">Belongs to the polysaccharide monooxygenase AA9 family.</text>
</comment>
<dbReference type="RefSeq" id="XP_036630646.1">
    <property type="nucleotide sequence ID" value="XM_036777026.1"/>
</dbReference>
<dbReference type="Proteomes" id="UP000623687">
    <property type="component" value="Unassembled WGS sequence"/>
</dbReference>
<keyword evidence="8" id="KW-0119">Carbohydrate metabolism</keyword>
<name>A0A8H6ZTJ4_PLEOS</name>
<evidence type="ECO:0000256" key="8">
    <source>
        <dbReference type="ARBA" id="ARBA00023277"/>
    </source>
</evidence>
<feature type="compositionally biased region" description="Polar residues" evidence="13">
    <location>
        <begin position="280"/>
        <end position="289"/>
    </location>
</feature>
<keyword evidence="4" id="KW-0560">Oxidoreductase</keyword>
<feature type="domain" description="Auxiliary Activity family 9 catalytic" evidence="15">
    <location>
        <begin position="24"/>
        <end position="225"/>
    </location>
</feature>
<feature type="compositionally biased region" description="Low complexity" evidence="13">
    <location>
        <begin position="259"/>
        <end position="279"/>
    </location>
</feature>
<dbReference type="GO" id="GO:0030245">
    <property type="term" value="P:cellulose catabolic process"/>
    <property type="evidence" value="ECO:0007669"/>
    <property type="project" value="UniProtKB-KW"/>
</dbReference>
<dbReference type="InterPro" id="IPR049892">
    <property type="entry name" value="AA9"/>
</dbReference>
<dbReference type="Gene3D" id="2.70.50.70">
    <property type="match status" value="1"/>
</dbReference>
<sequence>MYLSAQSIFIGATALLQASSAAGHGFVHQIVANGQTYTGWQPFSDPYASPVPDRVIRKVQSDGPGTFPANTADIACGAGGQTGTKIVADADAGSNVQFQWDYSCSDHLGPVSTYMASCNGDCTNFDTSGARWFKIDAAGYDNGQWASAKLIADGSSWTSQIPNQLAAGQYLMRHEIIALHSAGSPQYYPACAQVNVRGSGQGKPSDSDLVSLPGLYDGVTFPNIYTDFGTFTIPGPPPVTFDGHEAAPSPTTSVKAPATSTAVGSSNSTSSGIGNSGSNPPSQQATPSAQCLLASHRMVRRTLPLRARRHGVRSQ</sequence>
<evidence type="ECO:0000256" key="13">
    <source>
        <dbReference type="SAM" id="MobiDB-lite"/>
    </source>
</evidence>
<proteinExistence type="inferred from homology"/>
<accession>A0A8H6ZTJ4</accession>
<evidence type="ECO:0000313" key="17">
    <source>
        <dbReference type="Proteomes" id="UP000623687"/>
    </source>
</evidence>
<keyword evidence="17" id="KW-1185">Reference proteome</keyword>
<feature type="chain" id="PRO_5034003373" description="lytic cellulose monooxygenase (C4-dehydrogenating)" evidence="14">
    <location>
        <begin position="22"/>
        <end position="315"/>
    </location>
</feature>
<keyword evidence="14" id="KW-0732">Signal</keyword>
<evidence type="ECO:0000256" key="12">
    <source>
        <dbReference type="ARBA" id="ARBA00047174"/>
    </source>
</evidence>
<dbReference type="Pfam" id="PF03443">
    <property type="entry name" value="AA9"/>
    <property type="match status" value="1"/>
</dbReference>
<evidence type="ECO:0000256" key="14">
    <source>
        <dbReference type="SAM" id="SignalP"/>
    </source>
</evidence>
<evidence type="ECO:0000256" key="1">
    <source>
        <dbReference type="ARBA" id="ARBA00001973"/>
    </source>
</evidence>
<keyword evidence="7" id="KW-1015">Disulfide bond</keyword>
<feature type="region of interest" description="Disordered" evidence="13">
    <location>
        <begin position="239"/>
        <end position="290"/>
    </location>
</feature>
<feature type="signal peptide" evidence="14">
    <location>
        <begin position="1"/>
        <end position="21"/>
    </location>
</feature>
<evidence type="ECO:0000313" key="16">
    <source>
        <dbReference type="EMBL" id="KAF7428274.1"/>
    </source>
</evidence>
<dbReference type="AlphaFoldDB" id="A0A8H6ZTJ4"/>
<dbReference type="EC" id="1.14.99.56" evidence="12"/>
<evidence type="ECO:0000256" key="3">
    <source>
        <dbReference type="ARBA" id="ARBA00023001"/>
    </source>
</evidence>
<evidence type="ECO:0000256" key="9">
    <source>
        <dbReference type="ARBA" id="ARBA00023326"/>
    </source>
</evidence>
<evidence type="ECO:0000256" key="5">
    <source>
        <dbReference type="ARBA" id="ARBA00023008"/>
    </source>
</evidence>
<keyword evidence="9" id="KW-0624">Polysaccharide degradation</keyword>
<evidence type="ECO:0000256" key="7">
    <source>
        <dbReference type="ARBA" id="ARBA00023157"/>
    </source>
</evidence>
<dbReference type="GO" id="GO:0004497">
    <property type="term" value="F:monooxygenase activity"/>
    <property type="evidence" value="ECO:0007669"/>
    <property type="project" value="UniProtKB-KW"/>
</dbReference>
<dbReference type="PANTHER" id="PTHR33353">
    <property type="entry name" value="PUTATIVE (AFU_ORTHOLOGUE AFUA_1G12560)-RELATED"/>
    <property type="match status" value="1"/>
</dbReference>
<keyword evidence="5" id="KW-0186">Copper</keyword>